<dbReference type="AlphaFoldDB" id="A0A6M0CJF4"/>
<keyword evidence="2 3" id="KW-0472">Membrane</keyword>
<name>A0A6M0CJF4_9FLAO</name>
<dbReference type="PANTHER" id="PTHR46825:SF11">
    <property type="entry name" value="PENICILLIN-BINDING PROTEIN 4"/>
    <property type="match status" value="1"/>
</dbReference>
<proteinExistence type="predicted"/>
<dbReference type="EMBL" id="JAABOQ010000005">
    <property type="protein sequence ID" value="NER18078.1"/>
    <property type="molecule type" value="Genomic_DNA"/>
</dbReference>
<organism evidence="5 6">
    <name type="scientific">Spongiivirga citrea</name>
    <dbReference type="NCBI Taxonomy" id="1481457"/>
    <lineage>
        <taxon>Bacteria</taxon>
        <taxon>Pseudomonadati</taxon>
        <taxon>Bacteroidota</taxon>
        <taxon>Flavobacteriia</taxon>
        <taxon>Flavobacteriales</taxon>
        <taxon>Flavobacteriaceae</taxon>
        <taxon>Spongiivirga</taxon>
    </lineage>
</organism>
<dbReference type="InterPro" id="IPR050491">
    <property type="entry name" value="AmpC-like"/>
</dbReference>
<keyword evidence="6" id="KW-1185">Reference proteome</keyword>
<keyword evidence="3" id="KW-0812">Transmembrane</keyword>
<feature type="transmembrane region" description="Helical" evidence="3">
    <location>
        <begin position="7"/>
        <end position="27"/>
    </location>
</feature>
<dbReference type="Gene3D" id="3.40.710.10">
    <property type="entry name" value="DD-peptidase/beta-lactamase superfamily"/>
    <property type="match status" value="1"/>
</dbReference>
<sequence length="376" mass="42359">MKLFWKILLGLIGLGVLAILAFGIWFYNTELKVDELAIAADDNQISKVEKADAWLAKMQSDNKFNGGVLLIKNDSVLLKKAYGFTDHTETTPLSTASAFRLASVSKQFTATGIMILKEKDSLDFDDTITKFFPELSYDKVTLRMLLNHTLGIPDAYMNYPEKYSDEVGDLLTNEKVVKLLAKDNPPFKNEPNSTYEYSNLGYVLLSATIEKVSGQSFENFMKTELFEPLGMKNTRVWNLLSEDKTFENKTASFMNFRGSKEALSPEVLDGVSGDGAVFSSLDDFEIWNQFWYKNDILSQETMNEAFKTPTLTTGSTSDYGFGWTVTPNAVWHNGSWLGARTMIIRNFELKNCLVILDNSSSLHVDKIGQELVKVFK</sequence>
<dbReference type="SUPFAM" id="SSF56601">
    <property type="entry name" value="beta-lactamase/transpeptidase-like"/>
    <property type="match status" value="1"/>
</dbReference>
<accession>A0A6M0CJF4</accession>
<gene>
    <name evidence="5" type="ORF">GWK10_12705</name>
</gene>
<dbReference type="GO" id="GO:0016787">
    <property type="term" value="F:hydrolase activity"/>
    <property type="evidence" value="ECO:0007669"/>
    <property type="project" value="UniProtKB-KW"/>
</dbReference>
<dbReference type="RefSeq" id="WP_164032759.1">
    <property type="nucleotide sequence ID" value="NZ_JAABOQ010000005.1"/>
</dbReference>
<dbReference type="InterPro" id="IPR012338">
    <property type="entry name" value="Beta-lactam/transpept-like"/>
</dbReference>
<keyword evidence="5" id="KW-0378">Hydrolase</keyword>
<dbReference type="InterPro" id="IPR001466">
    <property type="entry name" value="Beta-lactam-related"/>
</dbReference>
<evidence type="ECO:0000313" key="5">
    <source>
        <dbReference type="EMBL" id="NER18078.1"/>
    </source>
</evidence>
<dbReference type="GO" id="GO:0016020">
    <property type="term" value="C:membrane"/>
    <property type="evidence" value="ECO:0007669"/>
    <property type="project" value="UniProtKB-SubCell"/>
</dbReference>
<keyword evidence="3" id="KW-1133">Transmembrane helix</keyword>
<feature type="domain" description="Beta-lactamase-related" evidence="4">
    <location>
        <begin position="58"/>
        <end position="362"/>
    </location>
</feature>
<comment type="caution">
    <text evidence="5">The sequence shown here is derived from an EMBL/GenBank/DDBJ whole genome shotgun (WGS) entry which is preliminary data.</text>
</comment>
<comment type="subcellular location">
    <subcellularLocation>
        <location evidence="1">Membrane</location>
    </subcellularLocation>
</comment>
<dbReference type="PANTHER" id="PTHR46825">
    <property type="entry name" value="D-ALANYL-D-ALANINE-CARBOXYPEPTIDASE/ENDOPEPTIDASE AMPH"/>
    <property type="match status" value="1"/>
</dbReference>
<evidence type="ECO:0000259" key="4">
    <source>
        <dbReference type="Pfam" id="PF00144"/>
    </source>
</evidence>
<evidence type="ECO:0000256" key="3">
    <source>
        <dbReference type="SAM" id="Phobius"/>
    </source>
</evidence>
<evidence type="ECO:0000313" key="6">
    <source>
        <dbReference type="Proteomes" id="UP000474296"/>
    </source>
</evidence>
<dbReference type="Proteomes" id="UP000474296">
    <property type="component" value="Unassembled WGS sequence"/>
</dbReference>
<evidence type="ECO:0000256" key="2">
    <source>
        <dbReference type="ARBA" id="ARBA00023136"/>
    </source>
</evidence>
<evidence type="ECO:0000256" key="1">
    <source>
        <dbReference type="ARBA" id="ARBA00004370"/>
    </source>
</evidence>
<dbReference type="Pfam" id="PF00144">
    <property type="entry name" value="Beta-lactamase"/>
    <property type="match status" value="1"/>
</dbReference>
<reference evidence="5 6" key="1">
    <citation type="submission" date="2020-01" db="EMBL/GenBank/DDBJ databases">
        <title>Spongiivirga citrea KCTC 32990T.</title>
        <authorList>
            <person name="Wang G."/>
        </authorList>
    </citation>
    <scope>NUCLEOTIDE SEQUENCE [LARGE SCALE GENOMIC DNA]</scope>
    <source>
        <strain evidence="5 6">KCTC 32990</strain>
    </source>
</reference>
<protein>
    <submittedName>
        <fullName evidence="5">Serine hydrolase</fullName>
    </submittedName>
</protein>